<dbReference type="PANTHER" id="PTHR48122">
    <property type="entry name" value="CENTROMERE PROTEIN H"/>
    <property type="match status" value="1"/>
</dbReference>
<comment type="similarity">
    <text evidence="7">Belongs to the CENP-H/MCM16 family.</text>
</comment>
<evidence type="ECO:0000256" key="2">
    <source>
        <dbReference type="ARBA" id="ARBA00004629"/>
    </source>
</evidence>
<evidence type="ECO:0000256" key="5">
    <source>
        <dbReference type="ARBA" id="ARBA00023242"/>
    </source>
</evidence>
<dbReference type="InterPro" id="IPR008426">
    <property type="entry name" value="CENP-H_C"/>
</dbReference>
<keyword evidence="10" id="KW-1185">Reference proteome</keyword>
<dbReference type="OMA" id="WRVMKGV"/>
<reference evidence="9 10" key="1">
    <citation type="submission" date="2018-05" db="EMBL/GenBank/DDBJ databases">
        <title>Draft genome sequence of Scytalidium lignicola DSM 105466, a ubiquitous saprotrophic fungus.</title>
        <authorList>
            <person name="Buettner E."/>
            <person name="Gebauer A.M."/>
            <person name="Hofrichter M."/>
            <person name="Liers C."/>
            <person name="Kellner H."/>
        </authorList>
    </citation>
    <scope>NUCLEOTIDE SEQUENCE [LARGE SCALE GENOMIC DNA]</scope>
    <source>
        <strain evidence="9 10">DSM 105466</strain>
    </source>
</reference>
<evidence type="ECO:0000259" key="8">
    <source>
        <dbReference type="Pfam" id="PF05837"/>
    </source>
</evidence>
<evidence type="ECO:0000256" key="3">
    <source>
        <dbReference type="ARBA" id="ARBA00022454"/>
    </source>
</evidence>
<keyword evidence="4" id="KW-0995">Kinetochore</keyword>
<dbReference type="GO" id="GO:0000776">
    <property type="term" value="C:kinetochore"/>
    <property type="evidence" value="ECO:0007669"/>
    <property type="project" value="UniProtKB-KW"/>
</dbReference>
<protein>
    <recommendedName>
        <fullName evidence="8">Centromere protein H C-terminal domain-containing protein</fullName>
    </recommendedName>
</protein>
<dbReference type="GO" id="GO:0043515">
    <property type="term" value="F:kinetochore binding"/>
    <property type="evidence" value="ECO:0007669"/>
    <property type="project" value="TreeGrafter"/>
</dbReference>
<comment type="caution">
    <text evidence="9">The sequence shown here is derived from an EMBL/GenBank/DDBJ whole genome shotgun (WGS) entry which is preliminary data.</text>
</comment>
<dbReference type="Proteomes" id="UP000258309">
    <property type="component" value="Unassembled WGS sequence"/>
</dbReference>
<comment type="subcellular location">
    <subcellularLocation>
        <location evidence="2">Chromosome</location>
        <location evidence="2">Centromere</location>
        <location evidence="2">Kinetochore</location>
    </subcellularLocation>
    <subcellularLocation>
        <location evidence="1">Nucleus</location>
    </subcellularLocation>
</comment>
<dbReference type="GO" id="GO:0005634">
    <property type="term" value="C:nucleus"/>
    <property type="evidence" value="ECO:0007669"/>
    <property type="project" value="UniProtKB-SubCell"/>
</dbReference>
<evidence type="ECO:0000256" key="4">
    <source>
        <dbReference type="ARBA" id="ARBA00022838"/>
    </source>
</evidence>
<gene>
    <name evidence="9" type="ORF">B7463_g408</name>
</gene>
<dbReference type="EMBL" id="NCSJ02000003">
    <property type="protein sequence ID" value="RFU36007.1"/>
    <property type="molecule type" value="Genomic_DNA"/>
</dbReference>
<dbReference type="InterPro" id="IPR040034">
    <property type="entry name" value="CENP-H"/>
</dbReference>
<dbReference type="GO" id="GO:0051382">
    <property type="term" value="P:kinetochore assembly"/>
    <property type="evidence" value="ECO:0007669"/>
    <property type="project" value="InterPro"/>
</dbReference>
<dbReference type="GO" id="GO:0007059">
    <property type="term" value="P:chromosome segregation"/>
    <property type="evidence" value="ECO:0007669"/>
    <property type="project" value="TreeGrafter"/>
</dbReference>
<dbReference type="OrthoDB" id="2274804at2759"/>
<evidence type="ECO:0000256" key="6">
    <source>
        <dbReference type="ARBA" id="ARBA00023328"/>
    </source>
</evidence>
<dbReference type="PANTHER" id="PTHR48122:SF1">
    <property type="entry name" value="CENTROMERE PROTEIN H"/>
    <property type="match status" value="1"/>
</dbReference>
<name>A0A3E2HRP7_SCYLI</name>
<evidence type="ECO:0000313" key="9">
    <source>
        <dbReference type="EMBL" id="RFU36007.1"/>
    </source>
</evidence>
<feature type="non-terminal residue" evidence="9">
    <location>
        <position position="1"/>
    </location>
</feature>
<dbReference type="STRING" id="5539.A0A3E2HRP7"/>
<dbReference type="Pfam" id="PF05837">
    <property type="entry name" value="CENP-H"/>
    <property type="match status" value="1"/>
</dbReference>
<feature type="domain" description="Centromere protein H C-terminal" evidence="8">
    <location>
        <begin position="6"/>
        <end position="182"/>
    </location>
</feature>
<keyword evidence="5" id="KW-0539">Nucleus</keyword>
<dbReference type="AlphaFoldDB" id="A0A3E2HRP7"/>
<organism evidence="9 10">
    <name type="scientific">Scytalidium lignicola</name>
    <name type="common">Hyphomycete</name>
    <dbReference type="NCBI Taxonomy" id="5539"/>
    <lineage>
        <taxon>Eukaryota</taxon>
        <taxon>Fungi</taxon>
        <taxon>Dikarya</taxon>
        <taxon>Ascomycota</taxon>
        <taxon>Pezizomycotina</taxon>
        <taxon>Leotiomycetes</taxon>
        <taxon>Leotiomycetes incertae sedis</taxon>
        <taxon>Scytalidium</taxon>
    </lineage>
</organism>
<dbReference type="GO" id="GO:0007052">
    <property type="term" value="P:mitotic spindle organization"/>
    <property type="evidence" value="ECO:0007669"/>
    <property type="project" value="TreeGrafter"/>
</dbReference>
<sequence length="188" mass="20711">MFLQSPDIPEEISEKDIQSAQQDLLDAKAAYTLRSNIIESTLVAAPILKAVHAGTNASVIEQDLLPLIENRDRISLQLTGLSSKVKSAQEELIRVESQNVVAAKKNIELSTAMLELSQRVKSQSKEDIQDPKVRGQLHELEGAMKESRQRWRIMKGTAGATIVGSGIDWARDPALLDIVLDNDATQDQ</sequence>
<feature type="non-terminal residue" evidence="9">
    <location>
        <position position="188"/>
    </location>
</feature>
<proteinExistence type="inferred from homology"/>
<evidence type="ECO:0000256" key="7">
    <source>
        <dbReference type="ARBA" id="ARBA00025735"/>
    </source>
</evidence>
<keyword evidence="3" id="KW-0158">Chromosome</keyword>
<keyword evidence="6" id="KW-0137">Centromere</keyword>
<accession>A0A3E2HRP7</accession>
<evidence type="ECO:0000256" key="1">
    <source>
        <dbReference type="ARBA" id="ARBA00004123"/>
    </source>
</evidence>
<evidence type="ECO:0000313" key="10">
    <source>
        <dbReference type="Proteomes" id="UP000258309"/>
    </source>
</evidence>